<evidence type="ECO:0000256" key="1">
    <source>
        <dbReference type="ARBA" id="ARBA00004651"/>
    </source>
</evidence>
<comment type="subcellular location">
    <subcellularLocation>
        <location evidence="1">Cell membrane</location>
        <topology evidence="1">Multi-pass membrane protein</topology>
    </subcellularLocation>
</comment>
<dbReference type="InterPro" id="IPR002528">
    <property type="entry name" value="MATE_fam"/>
</dbReference>
<feature type="transmembrane region" description="Helical" evidence="6">
    <location>
        <begin position="90"/>
        <end position="109"/>
    </location>
</feature>
<feature type="transmembrane region" description="Helical" evidence="6">
    <location>
        <begin position="346"/>
        <end position="365"/>
    </location>
</feature>
<keyword evidence="5 6" id="KW-0472">Membrane</keyword>
<dbReference type="Proteomes" id="UP001198402">
    <property type="component" value="Unassembled WGS sequence"/>
</dbReference>
<evidence type="ECO:0000313" key="7">
    <source>
        <dbReference type="EMBL" id="MCA0152373.1"/>
    </source>
</evidence>
<feature type="transmembrane region" description="Helical" evidence="6">
    <location>
        <begin position="399"/>
        <end position="421"/>
    </location>
</feature>
<keyword evidence="8" id="KW-1185">Reference proteome</keyword>
<name>A0ABS7XXI9_9FLAO</name>
<keyword evidence="3 6" id="KW-0812">Transmembrane</keyword>
<dbReference type="PANTHER" id="PTHR30250">
    <property type="entry name" value="PST FAMILY PREDICTED COLANIC ACID TRANSPORTER"/>
    <property type="match status" value="1"/>
</dbReference>
<evidence type="ECO:0000313" key="8">
    <source>
        <dbReference type="Proteomes" id="UP001198402"/>
    </source>
</evidence>
<keyword evidence="4 6" id="KW-1133">Transmembrane helix</keyword>
<feature type="transmembrane region" description="Helical" evidence="6">
    <location>
        <begin position="161"/>
        <end position="179"/>
    </location>
</feature>
<feature type="transmembrane region" description="Helical" evidence="6">
    <location>
        <begin position="191"/>
        <end position="211"/>
    </location>
</feature>
<sequence length="431" mass="48627">MLKELLNKKEGLINSSLKVLFTRVLGIVIFFGLSLFLTNNFTPESVGRYDFARSILLVVGGICLLGTNQSIIYYSGYFKANNSIASLRGVYIKMVTIIIIVAAFFLMLKTLIKDDFFNTFFDKPDASEIIFKVIVTLFIYSWAMLNVDMIRAMGKTLLSEFYRNILRYLPFFIVVLILASKDMKGLLIEAYLISFSVLWLVTLLYIIINIPKSKTNHGETPTTFKSILFKSYPMAISAISFFMLQSIDIILLGRFEVYDKVAYYSVAVKLATITTLSLISVNIVIAPKIAELHTMKDLNNLQLTLTKSSRIIFGLNLLSVVILILLSNFILTLFGDEYVEAKNALIILLIAQLISSLCGSVGVYMNMTGKQLILQRFLLVALFLNIVLNWLLIPKYSLVGAAYATSISIMFWNVAGAFYLYRKDSVKTFLN</sequence>
<keyword evidence="2" id="KW-1003">Cell membrane</keyword>
<feature type="transmembrane region" description="Helical" evidence="6">
    <location>
        <begin position="51"/>
        <end position="78"/>
    </location>
</feature>
<feature type="transmembrane region" description="Helical" evidence="6">
    <location>
        <begin position="311"/>
        <end position="334"/>
    </location>
</feature>
<evidence type="ECO:0000256" key="4">
    <source>
        <dbReference type="ARBA" id="ARBA00022989"/>
    </source>
</evidence>
<feature type="transmembrane region" description="Helical" evidence="6">
    <location>
        <begin position="129"/>
        <end position="149"/>
    </location>
</feature>
<protein>
    <submittedName>
        <fullName evidence="7">Polysaccharide biosynthesis C-terminal domain-containing protein</fullName>
    </submittedName>
</protein>
<evidence type="ECO:0000256" key="6">
    <source>
        <dbReference type="SAM" id="Phobius"/>
    </source>
</evidence>
<evidence type="ECO:0000256" key="3">
    <source>
        <dbReference type="ARBA" id="ARBA00022692"/>
    </source>
</evidence>
<dbReference type="Pfam" id="PF01554">
    <property type="entry name" value="MatE"/>
    <property type="match status" value="1"/>
</dbReference>
<dbReference type="InterPro" id="IPR050833">
    <property type="entry name" value="Poly_Biosynth_Transport"/>
</dbReference>
<feature type="transmembrane region" description="Helical" evidence="6">
    <location>
        <begin position="232"/>
        <end position="255"/>
    </location>
</feature>
<comment type="caution">
    <text evidence="7">The sequence shown here is derived from an EMBL/GenBank/DDBJ whole genome shotgun (WGS) entry which is preliminary data.</text>
</comment>
<evidence type="ECO:0000256" key="5">
    <source>
        <dbReference type="ARBA" id="ARBA00023136"/>
    </source>
</evidence>
<feature type="transmembrane region" description="Helical" evidence="6">
    <location>
        <begin position="377"/>
        <end position="393"/>
    </location>
</feature>
<gene>
    <name evidence="7" type="ORF">LBV24_04035</name>
</gene>
<dbReference type="PANTHER" id="PTHR30250:SF11">
    <property type="entry name" value="O-ANTIGEN TRANSPORTER-RELATED"/>
    <property type="match status" value="1"/>
</dbReference>
<feature type="transmembrane region" description="Helical" evidence="6">
    <location>
        <begin position="20"/>
        <end position="39"/>
    </location>
</feature>
<dbReference type="EMBL" id="JAIUJS010000002">
    <property type="protein sequence ID" value="MCA0152373.1"/>
    <property type="molecule type" value="Genomic_DNA"/>
</dbReference>
<feature type="transmembrane region" description="Helical" evidence="6">
    <location>
        <begin position="261"/>
        <end position="290"/>
    </location>
</feature>
<evidence type="ECO:0000256" key="2">
    <source>
        <dbReference type="ARBA" id="ARBA00022475"/>
    </source>
</evidence>
<dbReference type="RefSeq" id="WP_224477313.1">
    <property type="nucleotide sequence ID" value="NZ_JAIUJS010000002.1"/>
</dbReference>
<organism evidence="7 8">
    <name type="scientific">Winogradskyella vincentii</name>
    <dbReference type="NCBI Taxonomy" id="2877122"/>
    <lineage>
        <taxon>Bacteria</taxon>
        <taxon>Pseudomonadati</taxon>
        <taxon>Bacteroidota</taxon>
        <taxon>Flavobacteriia</taxon>
        <taxon>Flavobacteriales</taxon>
        <taxon>Flavobacteriaceae</taxon>
        <taxon>Winogradskyella</taxon>
    </lineage>
</organism>
<accession>A0ABS7XXI9</accession>
<reference evidence="8" key="1">
    <citation type="submission" date="2023-07" db="EMBL/GenBank/DDBJ databases">
        <authorList>
            <person name="Yue Y."/>
        </authorList>
    </citation>
    <scope>NUCLEOTIDE SEQUENCE [LARGE SCALE GENOMIC DNA]</scope>
    <source>
        <strain evidence="8">2Y89</strain>
    </source>
</reference>
<proteinExistence type="predicted"/>